<name>C7H992_FAED2</name>
<protein>
    <submittedName>
        <fullName evidence="1">Uncharacterized protein</fullName>
    </submittedName>
</protein>
<organism evidence="1 2">
    <name type="scientific">Faecalibacterium duncaniae (strain DSM 17677 / JCM 31915 / A2-165)</name>
    <name type="common">Faecalibacterium prausnitzii</name>
    <dbReference type="NCBI Taxonomy" id="411483"/>
    <lineage>
        <taxon>Bacteria</taxon>
        <taxon>Bacillati</taxon>
        <taxon>Bacillota</taxon>
        <taxon>Clostridia</taxon>
        <taxon>Eubacteriales</taxon>
        <taxon>Oscillospiraceae</taxon>
        <taxon>Faecalibacterium</taxon>
    </lineage>
</organism>
<evidence type="ECO:0000313" key="1">
    <source>
        <dbReference type="EMBL" id="EEU95629.1"/>
    </source>
</evidence>
<dbReference type="Proteomes" id="UP000004619">
    <property type="component" value="Unassembled WGS sequence"/>
</dbReference>
<accession>C7H992</accession>
<keyword evidence="2" id="KW-1185">Reference proteome</keyword>
<comment type="caution">
    <text evidence="1">The sequence shown here is derived from an EMBL/GenBank/DDBJ whole genome shotgun (WGS) entry which is preliminary data.</text>
</comment>
<sequence>MWAGFHFCLHLVVRTAADGSSRPFRPQKAAYTVRFFKGSTVRMR</sequence>
<gene>
    <name evidence="1" type="ORF">FAEPRAA2165_02889</name>
</gene>
<evidence type="ECO:0000313" key="2">
    <source>
        <dbReference type="Proteomes" id="UP000004619"/>
    </source>
</evidence>
<dbReference type="EMBL" id="ACOP02000075">
    <property type="protein sequence ID" value="EEU95629.1"/>
    <property type="molecule type" value="Genomic_DNA"/>
</dbReference>
<reference evidence="1" key="1">
    <citation type="submission" date="2009-08" db="EMBL/GenBank/DDBJ databases">
        <authorList>
            <person name="Weinstock G."/>
            <person name="Sodergren E."/>
            <person name="Clifton S."/>
            <person name="Fulton L."/>
            <person name="Fulton B."/>
            <person name="Courtney L."/>
            <person name="Fronick C."/>
            <person name="Harrison M."/>
            <person name="Strong C."/>
            <person name="Farmer C."/>
            <person name="Delahaunty K."/>
            <person name="Markovic C."/>
            <person name="Hall O."/>
            <person name="Minx P."/>
            <person name="Tomlinson C."/>
            <person name="Mitreva M."/>
            <person name="Nelson J."/>
            <person name="Hou S."/>
            <person name="Wollam A."/>
            <person name="Pepin K.H."/>
            <person name="Johnson M."/>
            <person name="Bhonagiri V."/>
            <person name="Nash W.E."/>
            <person name="Warren W."/>
            <person name="Chinwalla A."/>
            <person name="Mardis E.R."/>
            <person name="Wilson R.K."/>
        </authorList>
    </citation>
    <scope>NUCLEOTIDE SEQUENCE [LARGE SCALE GENOMIC DNA]</scope>
    <source>
        <strain evidence="1">A2-165</strain>
    </source>
</reference>
<proteinExistence type="predicted"/>
<dbReference type="AlphaFoldDB" id="C7H992"/>
<dbReference type="HOGENOM" id="CLU_3216525_0_0_9"/>
<dbReference type="STRING" id="411483.FAEPRAA2165_02889"/>